<feature type="transmembrane region" description="Helical" evidence="7">
    <location>
        <begin position="86"/>
        <end position="102"/>
    </location>
</feature>
<comment type="similarity">
    <text evidence="7">Belongs to the DHHC palmitoyltransferase family.</text>
</comment>
<dbReference type="InterPro" id="IPR039859">
    <property type="entry name" value="PFA4/ZDH16/20/ERF2-like"/>
</dbReference>
<accession>A0ABD3QIA2</accession>
<feature type="transmembrane region" description="Helical" evidence="7">
    <location>
        <begin position="239"/>
        <end position="263"/>
    </location>
</feature>
<dbReference type="PROSITE" id="PS50216">
    <property type="entry name" value="DHHC"/>
    <property type="match status" value="1"/>
</dbReference>
<evidence type="ECO:0000256" key="7">
    <source>
        <dbReference type="RuleBase" id="RU079119"/>
    </source>
</evidence>
<evidence type="ECO:0000256" key="2">
    <source>
        <dbReference type="ARBA" id="ARBA00022679"/>
    </source>
</evidence>
<keyword evidence="8" id="KW-0732">Signal</keyword>
<feature type="signal peptide" evidence="8">
    <location>
        <begin position="1"/>
        <end position="22"/>
    </location>
</feature>
<proteinExistence type="inferred from homology"/>
<feature type="transmembrane region" description="Helical" evidence="7">
    <location>
        <begin position="53"/>
        <end position="74"/>
    </location>
</feature>
<name>A0ABD3QIA2_9STRA</name>
<gene>
    <name evidence="10" type="ORF">HJC23_001093</name>
</gene>
<dbReference type="PANTHER" id="PTHR22883:SF445">
    <property type="entry name" value="PALMITOYLTRANSFERASE"/>
    <property type="match status" value="1"/>
</dbReference>
<evidence type="ECO:0000313" key="11">
    <source>
        <dbReference type="Proteomes" id="UP001516023"/>
    </source>
</evidence>
<evidence type="ECO:0000256" key="6">
    <source>
        <dbReference type="ARBA" id="ARBA00023315"/>
    </source>
</evidence>
<dbReference type="Proteomes" id="UP001516023">
    <property type="component" value="Unassembled WGS sequence"/>
</dbReference>
<evidence type="ECO:0000256" key="5">
    <source>
        <dbReference type="ARBA" id="ARBA00023136"/>
    </source>
</evidence>
<organism evidence="10 11">
    <name type="scientific">Cyclotella cryptica</name>
    <dbReference type="NCBI Taxonomy" id="29204"/>
    <lineage>
        <taxon>Eukaryota</taxon>
        <taxon>Sar</taxon>
        <taxon>Stramenopiles</taxon>
        <taxon>Ochrophyta</taxon>
        <taxon>Bacillariophyta</taxon>
        <taxon>Coscinodiscophyceae</taxon>
        <taxon>Thalassiosirophycidae</taxon>
        <taxon>Stephanodiscales</taxon>
        <taxon>Stephanodiscaceae</taxon>
        <taxon>Cyclotella</taxon>
    </lineage>
</organism>
<comment type="catalytic activity">
    <reaction evidence="7">
        <text>L-cysteinyl-[protein] + hexadecanoyl-CoA = S-hexadecanoyl-L-cysteinyl-[protein] + CoA</text>
        <dbReference type="Rhea" id="RHEA:36683"/>
        <dbReference type="Rhea" id="RHEA-COMP:10131"/>
        <dbReference type="Rhea" id="RHEA-COMP:11032"/>
        <dbReference type="ChEBI" id="CHEBI:29950"/>
        <dbReference type="ChEBI" id="CHEBI:57287"/>
        <dbReference type="ChEBI" id="CHEBI:57379"/>
        <dbReference type="ChEBI" id="CHEBI:74151"/>
        <dbReference type="EC" id="2.3.1.225"/>
    </reaction>
</comment>
<dbReference type="InterPro" id="IPR001594">
    <property type="entry name" value="Palmitoyltrfase_DHHC"/>
</dbReference>
<comment type="subcellular location">
    <subcellularLocation>
        <location evidence="1">Membrane</location>
        <topology evidence="1">Multi-pass membrane protein</topology>
    </subcellularLocation>
</comment>
<keyword evidence="3 7" id="KW-0812">Transmembrane</keyword>
<comment type="domain">
    <text evidence="7">The DHHC domain is required for palmitoyltransferase activity.</text>
</comment>
<evidence type="ECO:0000256" key="1">
    <source>
        <dbReference type="ARBA" id="ARBA00004141"/>
    </source>
</evidence>
<dbReference type="AlphaFoldDB" id="A0ABD3QIA2"/>
<keyword evidence="4 7" id="KW-1133">Transmembrane helix</keyword>
<sequence length="399" mass="45976">MLSSGAIQFITFSLIFVSLTYACIIADPRTSNIARFCTRSIPSFLLKQGGLQIVYLVIVLGSWSIIFTYGYKAIDNSNHIHSHHKNAGYLVFALCMTSWRYASSKSPGNVTARTIPLFDHYEYDNLLYTNRICPTLQIRKVARSKFDRYTKAHVPRFDHFCGWLNQAIGEQNYRWFLLFLMVHFLMCVYGSWAMAAVLHGDAVDKKLLDPTFLNADNDTDLKIDYIAVLRYFCKEYPQIMCVLLLMTVVSVILGIFLCFHLYITAQNMTTNEFFKWRQVKQWHKKETQKIQLALKYGKVKSVFNGNGAKSGLRHLSNSDVDVACTGPLKKSQFQGAPITRIYLIPDQYQNIFTSNKGVIENFVEVFKPLSFRQEAIQRYRTTLEEEEEEEGNPAKWKAT</sequence>
<feature type="transmembrane region" description="Helical" evidence="7">
    <location>
        <begin position="175"/>
        <end position="198"/>
    </location>
</feature>
<dbReference type="EC" id="2.3.1.225" evidence="7"/>
<dbReference type="GO" id="GO:0016020">
    <property type="term" value="C:membrane"/>
    <property type="evidence" value="ECO:0007669"/>
    <property type="project" value="UniProtKB-SubCell"/>
</dbReference>
<dbReference type="EMBL" id="JABMIG020000034">
    <property type="protein sequence ID" value="KAL3800172.1"/>
    <property type="molecule type" value="Genomic_DNA"/>
</dbReference>
<keyword evidence="6 7" id="KW-0012">Acyltransferase</keyword>
<dbReference type="PANTHER" id="PTHR22883">
    <property type="entry name" value="ZINC FINGER DHHC DOMAIN CONTAINING PROTEIN"/>
    <property type="match status" value="1"/>
</dbReference>
<keyword evidence="5 7" id="KW-0472">Membrane</keyword>
<evidence type="ECO:0000259" key="9">
    <source>
        <dbReference type="Pfam" id="PF01529"/>
    </source>
</evidence>
<evidence type="ECO:0000256" key="4">
    <source>
        <dbReference type="ARBA" id="ARBA00022989"/>
    </source>
</evidence>
<keyword evidence="2 7" id="KW-0808">Transferase</keyword>
<dbReference type="GO" id="GO:0019706">
    <property type="term" value="F:protein-cysteine S-palmitoyltransferase activity"/>
    <property type="evidence" value="ECO:0007669"/>
    <property type="project" value="UniProtKB-EC"/>
</dbReference>
<comment type="caution">
    <text evidence="10">The sequence shown here is derived from an EMBL/GenBank/DDBJ whole genome shotgun (WGS) entry which is preliminary data.</text>
</comment>
<protein>
    <recommendedName>
        <fullName evidence="7">Palmitoyltransferase</fullName>
        <ecNumber evidence="7">2.3.1.225</ecNumber>
    </recommendedName>
</protein>
<reference evidence="10 11" key="1">
    <citation type="journal article" date="2020" name="G3 (Bethesda)">
        <title>Improved Reference Genome for Cyclotella cryptica CCMP332, a Model for Cell Wall Morphogenesis, Salinity Adaptation, and Lipid Production in Diatoms (Bacillariophyta).</title>
        <authorList>
            <person name="Roberts W.R."/>
            <person name="Downey K.M."/>
            <person name="Ruck E.C."/>
            <person name="Traller J.C."/>
            <person name="Alverson A.J."/>
        </authorList>
    </citation>
    <scope>NUCLEOTIDE SEQUENCE [LARGE SCALE GENOMIC DNA]</scope>
    <source>
        <strain evidence="10 11">CCMP332</strain>
    </source>
</reference>
<evidence type="ECO:0000256" key="8">
    <source>
        <dbReference type="SAM" id="SignalP"/>
    </source>
</evidence>
<evidence type="ECO:0000313" key="10">
    <source>
        <dbReference type="EMBL" id="KAL3800172.1"/>
    </source>
</evidence>
<evidence type="ECO:0000256" key="3">
    <source>
        <dbReference type="ARBA" id="ARBA00022692"/>
    </source>
</evidence>
<keyword evidence="11" id="KW-1185">Reference proteome</keyword>
<dbReference type="Pfam" id="PF01529">
    <property type="entry name" value="DHHC"/>
    <property type="match status" value="1"/>
</dbReference>
<feature type="chain" id="PRO_5044842644" description="Palmitoyltransferase" evidence="8">
    <location>
        <begin position="23"/>
        <end position="399"/>
    </location>
</feature>
<feature type="domain" description="Palmitoyltransferase DHHC" evidence="9">
    <location>
        <begin position="129"/>
        <end position="276"/>
    </location>
</feature>